<dbReference type="GO" id="GO:0005886">
    <property type="term" value="C:plasma membrane"/>
    <property type="evidence" value="ECO:0007669"/>
    <property type="project" value="UniProtKB-SubCell"/>
</dbReference>
<comment type="caution">
    <text evidence="8">The sequence shown here is derived from an EMBL/GenBank/DDBJ whole genome shotgun (WGS) entry which is preliminary data.</text>
</comment>
<accession>A0A7C5X2W2</accession>
<dbReference type="InterPro" id="IPR003807">
    <property type="entry name" value="DUF202"/>
</dbReference>
<keyword evidence="4 6" id="KW-1133">Transmembrane helix</keyword>
<evidence type="ECO:0000256" key="3">
    <source>
        <dbReference type="ARBA" id="ARBA00022692"/>
    </source>
</evidence>
<reference evidence="8" key="1">
    <citation type="journal article" date="2020" name="mSystems">
        <title>Genome- and Community-Level Interaction Insights into Carbon Utilization and Element Cycling Functions of Hydrothermarchaeota in Hydrothermal Sediment.</title>
        <authorList>
            <person name="Zhou Z."/>
            <person name="Liu Y."/>
            <person name="Xu W."/>
            <person name="Pan J."/>
            <person name="Luo Z.H."/>
            <person name="Li M."/>
        </authorList>
    </citation>
    <scope>NUCLEOTIDE SEQUENCE [LARGE SCALE GENOMIC DNA]</scope>
    <source>
        <strain evidence="8">SpSt-114</strain>
    </source>
</reference>
<evidence type="ECO:0000256" key="4">
    <source>
        <dbReference type="ARBA" id="ARBA00022989"/>
    </source>
</evidence>
<dbReference type="AlphaFoldDB" id="A0A7C5X2W2"/>
<dbReference type="PANTHER" id="PTHR34187:SF2">
    <property type="entry name" value="DUF202 DOMAIN-CONTAINING PROTEIN"/>
    <property type="match status" value="1"/>
</dbReference>
<evidence type="ECO:0000256" key="6">
    <source>
        <dbReference type="SAM" id="Phobius"/>
    </source>
</evidence>
<name>A0A7C5X2W2_9AQUI</name>
<feature type="domain" description="DUF202" evidence="7">
    <location>
        <begin position="15"/>
        <end position="82"/>
    </location>
</feature>
<keyword evidence="5 6" id="KW-0472">Membrane</keyword>
<protein>
    <submittedName>
        <fullName evidence="8">DUF202 domain-containing protein</fullName>
    </submittedName>
</protein>
<evidence type="ECO:0000259" key="7">
    <source>
        <dbReference type="Pfam" id="PF02656"/>
    </source>
</evidence>
<dbReference type="EMBL" id="DSAC01000024">
    <property type="protein sequence ID" value="HHO73376.1"/>
    <property type="molecule type" value="Genomic_DNA"/>
</dbReference>
<keyword evidence="2" id="KW-1003">Cell membrane</keyword>
<feature type="transmembrane region" description="Helical" evidence="6">
    <location>
        <begin position="197"/>
        <end position="214"/>
    </location>
</feature>
<feature type="transmembrane region" description="Helical" evidence="6">
    <location>
        <begin position="112"/>
        <end position="132"/>
    </location>
</feature>
<gene>
    <name evidence="8" type="ORF">ENN04_01915</name>
</gene>
<feature type="transmembrane region" description="Helical" evidence="6">
    <location>
        <begin position="23"/>
        <end position="40"/>
    </location>
</feature>
<feature type="transmembrane region" description="Helical" evidence="6">
    <location>
        <begin position="61"/>
        <end position="83"/>
    </location>
</feature>
<comment type="subcellular location">
    <subcellularLocation>
        <location evidence="1">Cell membrane</location>
        <topology evidence="1">Multi-pass membrane protein</topology>
    </subcellularLocation>
</comment>
<evidence type="ECO:0000313" key="8">
    <source>
        <dbReference type="EMBL" id="HHO73376.1"/>
    </source>
</evidence>
<evidence type="ECO:0000256" key="5">
    <source>
        <dbReference type="ARBA" id="ARBA00023136"/>
    </source>
</evidence>
<proteinExistence type="predicted"/>
<sequence length="217" mass="24977">MLIAKHLPSAKDARIYMSVERTYLGYIKLSLYTLSFAVFLRKLEVLADITQRIHVSVFLENLAIVLSIVGTFLIIAGMIKFYFDIKYIEGGIEVSPKEVTDPRIYMAAERTFLAWVRTSIALIIFGFVIEKFEFFLEQLEKVFNMSLKGDHRALADVGVFIIFIGLFTLILGAINFYRTVKQVDVGYYRTNTWLYKFYGAVIFIACLVLTLYVLKII</sequence>
<evidence type="ECO:0000256" key="2">
    <source>
        <dbReference type="ARBA" id="ARBA00022475"/>
    </source>
</evidence>
<organism evidence="8">
    <name type="scientific">Thermocrinis ruber</name>
    <dbReference type="NCBI Taxonomy" id="75906"/>
    <lineage>
        <taxon>Bacteria</taxon>
        <taxon>Pseudomonadati</taxon>
        <taxon>Aquificota</taxon>
        <taxon>Aquificia</taxon>
        <taxon>Aquificales</taxon>
        <taxon>Aquificaceae</taxon>
        <taxon>Thermocrinis</taxon>
    </lineage>
</organism>
<dbReference type="Pfam" id="PF02656">
    <property type="entry name" value="DUF202"/>
    <property type="match status" value="2"/>
</dbReference>
<feature type="domain" description="DUF202" evidence="7">
    <location>
        <begin position="103"/>
        <end position="181"/>
    </location>
</feature>
<keyword evidence="3 6" id="KW-0812">Transmembrane</keyword>
<dbReference type="PANTHER" id="PTHR34187">
    <property type="entry name" value="FGR18P"/>
    <property type="match status" value="1"/>
</dbReference>
<dbReference type="InterPro" id="IPR052053">
    <property type="entry name" value="IM_YidH-like"/>
</dbReference>
<evidence type="ECO:0000256" key="1">
    <source>
        <dbReference type="ARBA" id="ARBA00004651"/>
    </source>
</evidence>
<feature type="transmembrane region" description="Helical" evidence="6">
    <location>
        <begin position="153"/>
        <end position="177"/>
    </location>
</feature>